<proteinExistence type="predicted"/>
<name>A0ABU0AYM7_9FIRM</name>
<organism evidence="1 2">
    <name type="scientific">Desulfofundulus luciae</name>
    <dbReference type="NCBI Taxonomy" id="74702"/>
    <lineage>
        <taxon>Bacteria</taxon>
        <taxon>Bacillati</taxon>
        <taxon>Bacillota</taxon>
        <taxon>Clostridia</taxon>
        <taxon>Eubacteriales</taxon>
        <taxon>Peptococcaceae</taxon>
        <taxon>Desulfofundulus</taxon>
    </lineage>
</organism>
<gene>
    <name evidence="1" type="ORF">J2Z49_000456</name>
</gene>
<protein>
    <submittedName>
        <fullName evidence="1">Uncharacterized protein</fullName>
    </submittedName>
</protein>
<dbReference type="EMBL" id="JAUSUX010000002">
    <property type="protein sequence ID" value="MDQ0285363.1"/>
    <property type="molecule type" value="Genomic_DNA"/>
</dbReference>
<evidence type="ECO:0000313" key="2">
    <source>
        <dbReference type="Proteomes" id="UP001225644"/>
    </source>
</evidence>
<keyword evidence="2" id="KW-1185">Reference proteome</keyword>
<dbReference type="RefSeq" id="WP_307399471.1">
    <property type="nucleotide sequence ID" value="NZ_JAUSUX010000002.1"/>
</dbReference>
<dbReference type="Proteomes" id="UP001225644">
    <property type="component" value="Unassembled WGS sequence"/>
</dbReference>
<sequence length="84" mass="9190">MQIFQAEPYSEGYIFSPFSIKNPFLNKKSTIYLLFRHSLKSLFAAAGCNNLPVAAGRNAHGAVENPAGLRHIIQDNSHLACGQS</sequence>
<comment type="caution">
    <text evidence="1">The sequence shown here is derived from an EMBL/GenBank/DDBJ whole genome shotgun (WGS) entry which is preliminary data.</text>
</comment>
<accession>A0ABU0AYM7</accession>
<reference evidence="1 2" key="1">
    <citation type="submission" date="2023-07" db="EMBL/GenBank/DDBJ databases">
        <title>Genomic Encyclopedia of Type Strains, Phase IV (KMG-IV): sequencing the most valuable type-strain genomes for metagenomic binning, comparative biology and taxonomic classification.</title>
        <authorList>
            <person name="Goeker M."/>
        </authorList>
    </citation>
    <scope>NUCLEOTIDE SEQUENCE [LARGE SCALE GENOMIC DNA]</scope>
    <source>
        <strain evidence="1 2">DSM 12396</strain>
    </source>
</reference>
<evidence type="ECO:0000313" key="1">
    <source>
        <dbReference type="EMBL" id="MDQ0285363.1"/>
    </source>
</evidence>